<dbReference type="PANTHER" id="PTHR24322:SF743">
    <property type="entry name" value="AER111WP"/>
    <property type="match status" value="1"/>
</dbReference>
<dbReference type="PANTHER" id="PTHR24322">
    <property type="entry name" value="PKSB"/>
    <property type="match status" value="1"/>
</dbReference>
<evidence type="ECO:0000313" key="2">
    <source>
        <dbReference type="EMBL" id="KAG0663132.1"/>
    </source>
</evidence>
<comment type="similarity">
    <text evidence="1">Belongs to the short-chain dehydrogenases/reductases (SDR) family.</text>
</comment>
<organism evidence="2 3">
    <name type="scientific">Maudiozyma exigua</name>
    <name type="common">Yeast</name>
    <name type="synonym">Kazachstania exigua</name>
    <dbReference type="NCBI Taxonomy" id="34358"/>
    <lineage>
        <taxon>Eukaryota</taxon>
        <taxon>Fungi</taxon>
        <taxon>Dikarya</taxon>
        <taxon>Ascomycota</taxon>
        <taxon>Saccharomycotina</taxon>
        <taxon>Saccharomycetes</taxon>
        <taxon>Saccharomycetales</taxon>
        <taxon>Saccharomycetaceae</taxon>
        <taxon>Maudiozyma</taxon>
    </lineage>
</organism>
<dbReference type="Pfam" id="PF00106">
    <property type="entry name" value="adh_short"/>
    <property type="match status" value="1"/>
</dbReference>
<dbReference type="OrthoDB" id="5840532at2759"/>
<dbReference type="InterPro" id="IPR036291">
    <property type="entry name" value="NAD(P)-bd_dom_sf"/>
</dbReference>
<evidence type="ECO:0000313" key="3">
    <source>
        <dbReference type="Proteomes" id="UP000750334"/>
    </source>
</evidence>
<sequence length="327" mass="37530">MNIDTIVYNVIFPCLRSPGLLLISFQIIPKWIKVLCIVYTITFQFYCRLNNYYKTTGQNKWKSLRDIENSVLVISGGSGRLGTSLIEIILRRFPNVTIINIDTVENKVKSPRIKFYQCDMSNPIAVTDTLHQIKEAYFDQINLIINNAGIRQPFKKLKEITPEEMNKILQINCLSPFEIIKQLSPERGSKRQCYIVTVASVLGVLNPYKVAGYASSKAALISLHQSYEHELRILKVDHVRTLLVLPGQLNTKMFSGFKPPRQFWAPTVDTKILSQDILKCCELGQRGSLNEPFYSYFAHILVSLPYVFQVWIREFSHIDDCLPTEST</sequence>
<dbReference type="Proteomes" id="UP000750334">
    <property type="component" value="Unassembled WGS sequence"/>
</dbReference>
<protein>
    <submittedName>
        <fullName evidence="2">Uncharacterized protein</fullName>
    </submittedName>
</protein>
<dbReference type="PRINTS" id="PR00081">
    <property type="entry name" value="GDHRDH"/>
</dbReference>
<accession>A0A9P6W3U2</accession>
<dbReference type="SUPFAM" id="SSF51735">
    <property type="entry name" value="NAD(P)-binding Rossmann-fold domains"/>
    <property type="match status" value="1"/>
</dbReference>
<dbReference type="AlphaFoldDB" id="A0A9P6W3U2"/>
<dbReference type="PRINTS" id="PR00080">
    <property type="entry name" value="SDRFAMILY"/>
</dbReference>
<name>A0A9P6W3U2_MAUEX</name>
<dbReference type="Gene3D" id="3.40.50.720">
    <property type="entry name" value="NAD(P)-binding Rossmann-like Domain"/>
    <property type="match status" value="1"/>
</dbReference>
<evidence type="ECO:0000256" key="1">
    <source>
        <dbReference type="RuleBase" id="RU000363"/>
    </source>
</evidence>
<dbReference type="InterPro" id="IPR002347">
    <property type="entry name" value="SDR_fam"/>
</dbReference>
<comment type="caution">
    <text evidence="2">The sequence shown here is derived from an EMBL/GenBank/DDBJ whole genome shotgun (WGS) entry which is preliminary data.</text>
</comment>
<keyword evidence="3" id="KW-1185">Reference proteome</keyword>
<dbReference type="GO" id="GO:0016616">
    <property type="term" value="F:oxidoreductase activity, acting on the CH-OH group of donors, NAD or NADP as acceptor"/>
    <property type="evidence" value="ECO:0007669"/>
    <property type="project" value="TreeGrafter"/>
</dbReference>
<reference evidence="2 3" key="1">
    <citation type="submission" date="2020-11" db="EMBL/GenBank/DDBJ databases">
        <title>Kefir isolates.</title>
        <authorList>
            <person name="Marcisauskas S."/>
            <person name="Kim Y."/>
            <person name="Blasche S."/>
        </authorList>
    </citation>
    <scope>NUCLEOTIDE SEQUENCE [LARGE SCALE GENOMIC DNA]</scope>
    <source>
        <strain evidence="2 3">OG2</strain>
    </source>
</reference>
<proteinExistence type="inferred from homology"/>
<gene>
    <name evidence="2" type="ORF">C6P45_000911</name>
</gene>
<dbReference type="EMBL" id="PUHR01000135">
    <property type="protein sequence ID" value="KAG0663132.1"/>
    <property type="molecule type" value="Genomic_DNA"/>
</dbReference>